<comment type="caution">
    <text evidence="1">The sequence shown here is derived from an EMBL/GenBank/DDBJ whole genome shotgun (WGS) entry which is preliminary data.</text>
</comment>
<dbReference type="EMBL" id="JALJOV010000823">
    <property type="protein sequence ID" value="KAK9861045.1"/>
    <property type="molecule type" value="Genomic_DNA"/>
</dbReference>
<proteinExistence type="predicted"/>
<dbReference type="SUPFAM" id="SSF47095">
    <property type="entry name" value="HMG-box"/>
    <property type="match status" value="2"/>
</dbReference>
<name>A0AAW1SVN3_9CHLO</name>
<accession>A0AAW1SVN3</accession>
<reference evidence="1 2" key="1">
    <citation type="journal article" date="2024" name="Nat. Commun.">
        <title>Phylogenomics reveals the evolutionary origins of lichenization in chlorophyte algae.</title>
        <authorList>
            <person name="Puginier C."/>
            <person name="Libourel C."/>
            <person name="Otte J."/>
            <person name="Skaloud P."/>
            <person name="Haon M."/>
            <person name="Grisel S."/>
            <person name="Petersen M."/>
            <person name="Berrin J.G."/>
            <person name="Delaux P.M."/>
            <person name="Dal Grande F."/>
            <person name="Keller J."/>
        </authorList>
    </citation>
    <scope>NUCLEOTIDE SEQUENCE [LARGE SCALE GENOMIC DNA]</scope>
    <source>
        <strain evidence="1 2">SAG 2523</strain>
    </source>
</reference>
<gene>
    <name evidence="1" type="ORF">WJX84_003095</name>
</gene>
<dbReference type="Proteomes" id="UP001485043">
    <property type="component" value="Unassembled WGS sequence"/>
</dbReference>
<protein>
    <submittedName>
        <fullName evidence="1">Uncharacterized protein</fullName>
    </submittedName>
</protein>
<sequence>MSARDMTAFKQFLNICLHTFWDHHPGLRREQVERRLYDLWMSLTAEEKEAFRIFCQASRVDFEANHPAATATDIGRHQAAAWRAMGAAEREPHKLRSKALFASTSPLLMQKSRLRLRDQHNALTMTRLPVEEQREAVQFPLLPQTSSLTVVLSRQMSSRQRLMNRFHSRIQQPRLQEMHDSITQYLLEKIRGTQIGSGKTALGMHLLPAMRNKVIAARAKQPTIFPHSASLLAEDVVVSHINFNGSHETSDTISGHDIGLSGEEVIAERILARAVYGVGVNTLRTWLRPHAVPTYCLTLGSVFAFIKQKKAKGMLLWNIEASQDIAL</sequence>
<keyword evidence="2" id="KW-1185">Reference proteome</keyword>
<evidence type="ECO:0000313" key="2">
    <source>
        <dbReference type="Proteomes" id="UP001485043"/>
    </source>
</evidence>
<dbReference type="InterPro" id="IPR036910">
    <property type="entry name" value="HMG_box_dom_sf"/>
</dbReference>
<dbReference type="AlphaFoldDB" id="A0AAW1SVN3"/>
<dbReference type="Gene3D" id="1.10.30.10">
    <property type="entry name" value="High mobility group box domain"/>
    <property type="match status" value="1"/>
</dbReference>
<organism evidence="1 2">
    <name type="scientific">Apatococcus fuscideae</name>
    <dbReference type="NCBI Taxonomy" id="2026836"/>
    <lineage>
        <taxon>Eukaryota</taxon>
        <taxon>Viridiplantae</taxon>
        <taxon>Chlorophyta</taxon>
        <taxon>core chlorophytes</taxon>
        <taxon>Trebouxiophyceae</taxon>
        <taxon>Chlorellales</taxon>
        <taxon>Chlorellaceae</taxon>
        <taxon>Apatococcus</taxon>
    </lineage>
</organism>
<evidence type="ECO:0000313" key="1">
    <source>
        <dbReference type="EMBL" id="KAK9861045.1"/>
    </source>
</evidence>